<evidence type="ECO:0000313" key="2">
    <source>
        <dbReference type="EMBL" id="CAG9187137.1"/>
    </source>
</evidence>
<dbReference type="Pfam" id="PF00501">
    <property type="entry name" value="AMP-binding"/>
    <property type="match status" value="1"/>
</dbReference>
<reference evidence="2 3" key="1">
    <citation type="submission" date="2021-08" db="EMBL/GenBank/DDBJ databases">
        <authorList>
            <person name="Peeters C."/>
        </authorList>
    </citation>
    <scope>NUCLEOTIDE SEQUENCE [LARGE SCALE GENOMIC DNA]</scope>
    <source>
        <strain evidence="2 3">LMG 23994</strain>
    </source>
</reference>
<dbReference type="SUPFAM" id="SSF56801">
    <property type="entry name" value="Acetyl-CoA synthetase-like"/>
    <property type="match status" value="1"/>
</dbReference>
<proteinExistence type="predicted"/>
<keyword evidence="2" id="KW-0436">Ligase</keyword>
<evidence type="ECO:0000313" key="3">
    <source>
        <dbReference type="Proteomes" id="UP000701702"/>
    </source>
</evidence>
<accession>A0ABM8Y301</accession>
<dbReference type="RefSeq" id="WP_224010217.1">
    <property type="nucleotide sequence ID" value="NZ_CAJZAF010000059.1"/>
</dbReference>
<evidence type="ECO:0000259" key="1">
    <source>
        <dbReference type="Pfam" id="PF00501"/>
    </source>
</evidence>
<dbReference type="InterPro" id="IPR042099">
    <property type="entry name" value="ANL_N_sf"/>
</dbReference>
<keyword evidence="3" id="KW-1185">Reference proteome</keyword>
<dbReference type="GO" id="GO:0008756">
    <property type="term" value="F:o-succinylbenzoate-CoA ligase activity"/>
    <property type="evidence" value="ECO:0007669"/>
    <property type="project" value="UniProtKB-EC"/>
</dbReference>
<dbReference type="PANTHER" id="PTHR24096">
    <property type="entry name" value="LONG-CHAIN-FATTY-ACID--COA LIGASE"/>
    <property type="match status" value="1"/>
</dbReference>
<dbReference type="EC" id="6.2.1.26" evidence="2"/>
<dbReference type="Proteomes" id="UP000701702">
    <property type="component" value="Unassembled WGS sequence"/>
</dbReference>
<dbReference type="EMBL" id="CAJZAF010000059">
    <property type="protein sequence ID" value="CAG9187137.1"/>
    <property type="molecule type" value="Genomic_DNA"/>
</dbReference>
<feature type="domain" description="AMP-dependent synthetase/ligase" evidence="1">
    <location>
        <begin position="63"/>
        <end position="446"/>
    </location>
</feature>
<dbReference type="InterPro" id="IPR020845">
    <property type="entry name" value="AMP-binding_CS"/>
</dbReference>
<dbReference type="Gene3D" id="3.40.50.12780">
    <property type="entry name" value="N-terminal domain of ligase-like"/>
    <property type="match status" value="1"/>
</dbReference>
<dbReference type="PROSITE" id="PS00455">
    <property type="entry name" value="AMP_BINDING"/>
    <property type="match status" value="1"/>
</dbReference>
<comment type="caution">
    <text evidence="2">The sequence shown here is derived from an EMBL/GenBank/DDBJ whole genome shotgun (WGS) entry which is preliminary data.</text>
</comment>
<organism evidence="2 3">
    <name type="scientific">Cupriavidus pinatubonensis</name>
    <dbReference type="NCBI Taxonomy" id="248026"/>
    <lineage>
        <taxon>Bacteria</taxon>
        <taxon>Pseudomonadati</taxon>
        <taxon>Pseudomonadota</taxon>
        <taxon>Betaproteobacteria</taxon>
        <taxon>Burkholderiales</taxon>
        <taxon>Burkholderiaceae</taxon>
        <taxon>Cupriavidus</taxon>
    </lineage>
</organism>
<protein>
    <submittedName>
        <fullName evidence="2">2-succinylbenzoate--CoA ligase</fullName>
        <ecNumber evidence="2">6.2.1.26</ecNumber>
    </submittedName>
</protein>
<sequence>MTASQAGTVPAVPAGDLPARYRPTVFSDRETVVETRADGTVLLRCATPPADLTQHGLPEFLPQWAERRGALPAFRERDAQGQWRSLSWADLWRQVQAVGTALLEMGLGQDRALMLLSGNSIEQAVLLLAAEYVGVPTAPVSPAYSLVSRDFARLRSVAELVPPAAVFVQSAAPFERAIAALDCGQAPVIAVSGATGRQMDWDQLVATELTPARLRRLADAHAAILPGQTGRVLFTSGSTGTPKGVALSYSNLAAVATYFADTYAALTERKPSFLCWLPWHHGLGGVLNLSRAVVLGGTHYIDDGRPLPGQFERTVRNLREVSPAIFTSVPSAWTMLATELERDPELARSLFAEVVNFSYGGASLPRDVWERIHRAAEATIGERIAFCSGLACTETSGMGIFCTRPSGQAGNVGVPMPGCEVKLIPLDGGDGRYEIRMRGPFVFSGYVKRPDLTAAAFDDEGYFCLGDAVRLADPADPARGVTFAGRVVEDFKLTNGTWVRTGAVRLGLVEQCAPLINDAVICGHDHDYLAALAWPNLAACRRLAPELADADAETLVRHSAVVNAIRERLRGGSAGASLAVRRVLLMAEPPSIDANEIADKGYVNQAATRARRAHLVDELFQPEPAPHVACAS</sequence>
<gene>
    <name evidence="2" type="primary">menE_2</name>
    <name evidence="2" type="ORF">LMG23994_06584</name>
</gene>
<name>A0ABM8Y301_9BURK</name>
<dbReference type="PANTHER" id="PTHR24096:SF420">
    <property type="entry name" value="LONG-CHAIN-FATTY-ACID--COA LIGASE-RELATED"/>
    <property type="match status" value="1"/>
</dbReference>
<dbReference type="InterPro" id="IPR000873">
    <property type="entry name" value="AMP-dep_synth/lig_dom"/>
</dbReference>